<reference evidence="1" key="1">
    <citation type="submission" date="2019-10" db="EMBL/GenBank/DDBJ databases">
        <authorList>
            <person name="Zhang R."/>
            <person name="Pan Y."/>
            <person name="Wang J."/>
            <person name="Ma R."/>
            <person name="Yu S."/>
        </authorList>
    </citation>
    <scope>NUCLEOTIDE SEQUENCE</scope>
    <source>
        <strain evidence="1">LA-IB0</strain>
        <tissue evidence="1">Leaf</tissue>
    </source>
</reference>
<comment type="caution">
    <text evidence="1">The sequence shown here is derived from an EMBL/GenBank/DDBJ whole genome shotgun (WGS) entry which is preliminary data.</text>
</comment>
<dbReference type="Proteomes" id="UP000826271">
    <property type="component" value="Unassembled WGS sequence"/>
</dbReference>
<protein>
    <submittedName>
        <fullName evidence="1">Uncharacterized protein</fullName>
    </submittedName>
</protein>
<sequence>MLASVTQEIEELFMLPKPQQLFDNTLEKKELVAAFINFLVQLLSHGVGLIFSSKDRINNLKEELRFLVVVLGDTSLLGATEFEQFLTEFEAVANGNMNDFIFPFDDSINNLNEELRCLVLVLRDTSLLGAAAEIEQMENLLAEFEAVANKAGSLVYSLFFAPDLIDGTSVGALFEQIDLLKPNIIINFSNLLPPSSIIKTDTITPAATAVDSFSIIVSLLRDLKELIMNDREDDLIVYEIKILHQGLMLFQSFLKDINVLRLSEIGKVVMRIRDVVYESEYLINSFLVGDAPLWYLNIRIPTVIHKIKLIEIGIQDIEKNYDIIGALKVAKDFSAQLSLQAK</sequence>
<organism evidence="1 2">
    <name type="scientific">Buddleja alternifolia</name>
    <dbReference type="NCBI Taxonomy" id="168488"/>
    <lineage>
        <taxon>Eukaryota</taxon>
        <taxon>Viridiplantae</taxon>
        <taxon>Streptophyta</taxon>
        <taxon>Embryophyta</taxon>
        <taxon>Tracheophyta</taxon>
        <taxon>Spermatophyta</taxon>
        <taxon>Magnoliopsida</taxon>
        <taxon>eudicotyledons</taxon>
        <taxon>Gunneridae</taxon>
        <taxon>Pentapetalae</taxon>
        <taxon>asterids</taxon>
        <taxon>lamiids</taxon>
        <taxon>Lamiales</taxon>
        <taxon>Scrophulariaceae</taxon>
        <taxon>Buddlejeae</taxon>
        <taxon>Buddleja</taxon>
    </lineage>
</organism>
<name>A0AAV6XG83_9LAMI</name>
<evidence type="ECO:0000313" key="2">
    <source>
        <dbReference type="Proteomes" id="UP000826271"/>
    </source>
</evidence>
<dbReference type="EMBL" id="WHWC01000007">
    <property type="protein sequence ID" value="KAG8379531.1"/>
    <property type="molecule type" value="Genomic_DNA"/>
</dbReference>
<evidence type="ECO:0000313" key="1">
    <source>
        <dbReference type="EMBL" id="KAG8379531.1"/>
    </source>
</evidence>
<dbReference type="AlphaFoldDB" id="A0AAV6XG83"/>
<proteinExistence type="predicted"/>
<dbReference type="Gene3D" id="1.20.5.4130">
    <property type="match status" value="1"/>
</dbReference>
<gene>
    <name evidence="1" type="ORF">BUALT_Bualt07G0098700</name>
</gene>
<keyword evidence="2" id="KW-1185">Reference proteome</keyword>
<accession>A0AAV6XG83</accession>